<dbReference type="RefSeq" id="WP_158290581.1">
    <property type="nucleotide sequence ID" value="NZ_JACHHE010000002.1"/>
</dbReference>
<dbReference type="EMBL" id="JACHHE010000002">
    <property type="protein sequence ID" value="MBB5179350.1"/>
    <property type="molecule type" value="Genomic_DNA"/>
</dbReference>
<dbReference type="InterPro" id="IPR016181">
    <property type="entry name" value="Acyl_CoA_acyltransferase"/>
</dbReference>
<evidence type="ECO:0000313" key="2">
    <source>
        <dbReference type="EMBL" id="MBB5179350.1"/>
    </source>
</evidence>
<reference evidence="2 3" key="1">
    <citation type="submission" date="2020-08" db="EMBL/GenBank/DDBJ databases">
        <title>Genomic Encyclopedia of Type Strains, Phase IV (KMG-IV): sequencing the most valuable type-strain genomes for metagenomic binning, comparative biology and taxonomic classification.</title>
        <authorList>
            <person name="Goeker M."/>
        </authorList>
    </citation>
    <scope>NUCLEOTIDE SEQUENCE [LARGE SCALE GENOMIC DNA]</scope>
    <source>
        <strain evidence="2 3">DSM 15895</strain>
    </source>
</reference>
<sequence>MDDLQFAQRYGQLVESIGGGECTVYEFHNEVGTVRSIFLKREIPIAIDGQTYFEAVTPCAYGGPVILACKEGRRWELAAAFERAFRKYCWEQNIISERVQFNPLLGNAADFAGCYETEFIGETTAVDLRAKNPVCGEFSERGKKTLFKALESGVDYRVTANPNQADASRFAALYASIAVHQNMQQGKVERHQLAKYIEKLGPDLVIAEAIYRERTIAVSVSRLSGSVLEPELSAMLPGFAHLAPEHVLHFGLACWGKQNGALFVLLGGGEQSPFKDLFIRNTRFEVWEGRKIWNEEAYAKLCAAVERRAAIVELAAMPHGFPSS</sequence>
<evidence type="ECO:0000259" key="1">
    <source>
        <dbReference type="Pfam" id="PF13480"/>
    </source>
</evidence>
<feature type="domain" description="BioF2-like acetyltransferase" evidence="1">
    <location>
        <begin position="148"/>
        <end position="275"/>
    </location>
</feature>
<evidence type="ECO:0000313" key="3">
    <source>
        <dbReference type="Proteomes" id="UP000525923"/>
    </source>
</evidence>
<dbReference type="OrthoDB" id="9785911at2"/>
<dbReference type="InterPro" id="IPR038740">
    <property type="entry name" value="BioF2-like_GNAT_dom"/>
</dbReference>
<gene>
    <name evidence="2" type="ORF">HNQ44_000774</name>
</gene>
<dbReference type="SUPFAM" id="SSF55729">
    <property type="entry name" value="Acyl-CoA N-acyltransferases (Nat)"/>
    <property type="match status" value="1"/>
</dbReference>
<accession>A0A7W8FTA5</accession>
<keyword evidence="3" id="KW-1185">Reference proteome</keyword>
<dbReference type="Proteomes" id="UP000525923">
    <property type="component" value="Unassembled WGS sequence"/>
</dbReference>
<protein>
    <recommendedName>
        <fullName evidence="1">BioF2-like acetyltransferase domain-containing protein</fullName>
    </recommendedName>
</protein>
<dbReference type="Gene3D" id="3.40.630.30">
    <property type="match status" value="1"/>
</dbReference>
<dbReference type="AlphaFoldDB" id="A0A7W8FTA5"/>
<dbReference type="Pfam" id="PF13480">
    <property type="entry name" value="Acetyltransf_6"/>
    <property type="match status" value="1"/>
</dbReference>
<name>A0A7W8FTA5_9BACL</name>
<comment type="caution">
    <text evidence="2">The sequence shown here is derived from an EMBL/GenBank/DDBJ whole genome shotgun (WGS) entry which is preliminary data.</text>
</comment>
<organism evidence="2 3">
    <name type="scientific">Planococcus koreensis</name>
    <dbReference type="NCBI Taxonomy" id="112331"/>
    <lineage>
        <taxon>Bacteria</taxon>
        <taxon>Bacillati</taxon>
        <taxon>Bacillota</taxon>
        <taxon>Bacilli</taxon>
        <taxon>Bacillales</taxon>
        <taxon>Caryophanaceae</taxon>
        <taxon>Planococcus</taxon>
    </lineage>
</organism>
<proteinExistence type="predicted"/>